<dbReference type="PROSITE" id="PS50144">
    <property type="entry name" value="MATH"/>
    <property type="match status" value="1"/>
</dbReference>
<protein>
    <submittedName>
        <fullName evidence="5">BTB/POZ and MATH domain-containing protein 4</fullName>
    </submittedName>
</protein>
<dbReference type="Pfam" id="PF24570">
    <property type="entry name" value="BACK_BPM_SPOP"/>
    <property type="match status" value="1"/>
</dbReference>
<evidence type="ECO:0000259" key="3">
    <source>
        <dbReference type="PROSITE" id="PS50097"/>
    </source>
</evidence>
<evidence type="ECO:0000256" key="1">
    <source>
        <dbReference type="ARBA" id="ARBA00004906"/>
    </source>
</evidence>
<dbReference type="CDD" id="cd00121">
    <property type="entry name" value="MATH"/>
    <property type="match status" value="1"/>
</dbReference>
<evidence type="ECO:0000256" key="2">
    <source>
        <dbReference type="ARBA" id="ARBA00010846"/>
    </source>
</evidence>
<reference evidence="5" key="1">
    <citation type="submission" date="2019-12" db="EMBL/GenBank/DDBJ databases">
        <authorList>
            <person name="Scholes J."/>
        </authorList>
    </citation>
    <scope>NUCLEOTIDE SEQUENCE</scope>
</reference>
<evidence type="ECO:0000259" key="4">
    <source>
        <dbReference type="PROSITE" id="PS50144"/>
    </source>
</evidence>
<dbReference type="AlphaFoldDB" id="A0A9N7MS00"/>
<dbReference type="PROSITE" id="PS50097">
    <property type="entry name" value="BTB"/>
    <property type="match status" value="1"/>
</dbReference>
<dbReference type="Gene3D" id="3.30.710.10">
    <property type="entry name" value="Potassium Channel Kv1.1, Chain A"/>
    <property type="match status" value="1"/>
</dbReference>
<dbReference type="SMART" id="SM00225">
    <property type="entry name" value="BTB"/>
    <property type="match status" value="1"/>
</dbReference>
<sequence>MEENGSESASLTTRRVEKGSHDWVVKPYHCRIKYGVDKPLESEEFWMCGRRWVLLLFPDGKTTVAYWWGYASLFLTTRDDENIAGDIIHFAMCLSVLDQSGEGNDWVNDFGGRMSSLEPGVKLGEINYIGRRKLESPNYLKDDCLRIRCEIKLVTSEVETLPLIKVPKSSIAEDFGKLLESKAGADVLFRVGCECFSAHKWILIASSPVFRSRLLNCPQSQEEIVIPDMEPRIFKAMLWFIYTGTLVEEEEEEEENDVSYSASFMGKMLAAAHQFELQKLRKIGESSFLQKISAESVAYLLHLADLYHATELKAACLRFAAENRLAVLDSEGCEYLRQSFPSLFLELAYQNPSSSEGKELDFWNKITSGLMELF</sequence>
<dbReference type="InterPro" id="IPR011333">
    <property type="entry name" value="SKP1/BTB/POZ_sf"/>
</dbReference>
<dbReference type="PANTHER" id="PTHR26379">
    <property type="entry name" value="BTB/POZ AND MATH DOMAIN-CONTAINING PROTEIN 1"/>
    <property type="match status" value="1"/>
</dbReference>
<dbReference type="Gene3D" id="2.60.210.10">
    <property type="entry name" value="Apoptosis, Tumor Necrosis Factor Receptor Associated Protein 2, Chain A"/>
    <property type="match status" value="1"/>
</dbReference>
<dbReference type="Gene3D" id="1.25.40.420">
    <property type="match status" value="1"/>
</dbReference>
<organism evidence="5 6">
    <name type="scientific">Striga hermonthica</name>
    <name type="common">Purple witchweed</name>
    <name type="synonym">Buchnera hermonthica</name>
    <dbReference type="NCBI Taxonomy" id="68872"/>
    <lineage>
        <taxon>Eukaryota</taxon>
        <taxon>Viridiplantae</taxon>
        <taxon>Streptophyta</taxon>
        <taxon>Embryophyta</taxon>
        <taxon>Tracheophyta</taxon>
        <taxon>Spermatophyta</taxon>
        <taxon>Magnoliopsida</taxon>
        <taxon>eudicotyledons</taxon>
        <taxon>Gunneridae</taxon>
        <taxon>Pentapetalae</taxon>
        <taxon>asterids</taxon>
        <taxon>lamiids</taxon>
        <taxon>Lamiales</taxon>
        <taxon>Orobanchaceae</taxon>
        <taxon>Buchnereae</taxon>
        <taxon>Striga</taxon>
    </lineage>
</organism>
<feature type="domain" description="MATH" evidence="4">
    <location>
        <begin position="18"/>
        <end position="151"/>
    </location>
</feature>
<dbReference type="InterPro" id="IPR000210">
    <property type="entry name" value="BTB/POZ_dom"/>
</dbReference>
<evidence type="ECO:0000313" key="6">
    <source>
        <dbReference type="Proteomes" id="UP001153555"/>
    </source>
</evidence>
<dbReference type="Pfam" id="PF22486">
    <property type="entry name" value="MATH_2"/>
    <property type="match status" value="1"/>
</dbReference>
<dbReference type="InterPro" id="IPR008974">
    <property type="entry name" value="TRAF-like"/>
</dbReference>
<dbReference type="Pfam" id="PF00651">
    <property type="entry name" value="BTB"/>
    <property type="match status" value="1"/>
</dbReference>
<comment type="similarity">
    <text evidence="2">Belongs to the Tdpoz family.</text>
</comment>
<dbReference type="SUPFAM" id="SSF54695">
    <property type="entry name" value="POZ domain"/>
    <property type="match status" value="1"/>
</dbReference>
<dbReference type="InterPro" id="IPR002083">
    <property type="entry name" value="MATH/TRAF_dom"/>
</dbReference>
<dbReference type="InterPro" id="IPR045005">
    <property type="entry name" value="BPM1-6"/>
</dbReference>
<dbReference type="InterPro" id="IPR056423">
    <property type="entry name" value="BACK_BPM_SPOP"/>
</dbReference>
<feature type="domain" description="BTB" evidence="3">
    <location>
        <begin position="185"/>
        <end position="250"/>
    </location>
</feature>
<dbReference type="SUPFAM" id="SSF49599">
    <property type="entry name" value="TRAF domain-like"/>
    <property type="match status" value="1"/>
</dbReference>
<dbReference type="EMBL" id="CACSLK010016728">
    <property type="protein sequence ID" value="CAA0818119.1"/>
    <property type="molecule type" value="Genomic_DNA"/>
</dbReference>
<gene>
    <name evidence="5" type="ORF">SHERM_17491</name>
</gene>
<evidence type="ECO:0000313" key="5">
    <source>
        <dbReference type="EMBL" id="CAA0818119.1"/>
    </source>
</evidence>
<keyword evidence="6" id="KW-1185">Reference proteome</keyword>
<comment type="caution">
    <text evidence="5">The sequence shown here is derived from an EMBL/GenBank/DDBJ whole genome shotgun (WGS) entry which is preliminary data.</text>
</comment>
<dbReference type="GO" id="GO:0016567">
    <property type="term" value="P:protein ubiquitination"/>
    <property type="evidence" value="ECO:0007669"/>
    <property type="project" value="InterPro"/>
</dbReference>
<dbReference type="PANTHER" id="PTHR26379:SF466">
    <property type="entry name" value="BTB_POZ AND MATH DOMAIN-CONTAINING PROTEIN 4"/>
    <property type="match status" value="1"/>
</dbReference>
<dbReference type="Proteomes" id="UP001153555">
    <property type="component" value="Unassembled WGS sequence"/>
</dbReference>
<accession>A0A9N7MS00</accession>
<proteinExistence type="inferred from homology"/>
<name>A0A9N7MS00_STRHE</name>
<dbReference type="OrthoDB" id="880673at2759"/>
<comment type="pathway">
    <text evidence="1">Protein modification; protein ubiquitination.</text>
</comment>